<feature type="transmembrane region" description="Helical" evidence="6">
    <location>
        <begin position="55"/>
        <end position="74"/>
    </location>
</feature>
<evidence type="ECO:0000313" key="9">
    <source>
        <dbReference type="Proteomes" id="UP001351900"/>
    </source>
</evidence>
<feature type="domain" description="Type II secretion system protein GspF" evidence="7">
    <location>
        <begin position="114"/>
        <end position="239"/>
    </location>
</feature>
<keyword evidence="3 6" id="KW-0812">Transmembrane</keyword>
<gene>
    <name evidence="8" type="ORF">V2V91_08020</name>
</gene>
<dbReference type="PANTHER" id="PTHR35007">
    <property type="entry name" value="INTEGRAL MEMBRANE PROTEIN-RELATED"/>
    <property type="match status" value="1"/>
</dbReference>
<comment type="caution">
    <text evidence="8">The sequence shown here is derived from an EMBL/GenBank/DDBJ whole genome shotgun (WGS) entry which is preliminary data.</text>
</comment>
<dbReference type="InterPro" id="IPR018076">
    <property type="entry name" value="T2SS_GspF_dom"/>
</dbReference>
<dbReference type="RefSeq" id="WP_292708609.1">
    <property type="nucleotide sequence ID" value="NZ_BAAAUO010000012.1"/>
</dbReference>
<sequence length="286" mass="30061">MILLVGVMLGAGVLLIMSPWLWPAGRGTVSPAAPSALTRLIGEAGFAERANSRNVLASSALVGAIAAALVWLVFPTLPLWLLAGLVGAYAPIAWLQSRARRRAKERRGLWPDVCDLLVSSVRAGMSLADAVASLAVSGPERLRPDFVRFARDVSASGHLDAALAGLKTRLADPIADRIVETLRMAREVGGTELVPTLRALGAAVRADAALRAEVEARQSWIRAAAVLGAVAPWVILGLLALRPEAAAAYGSPQGVALIIGGAVVTVVAFRLMVRVGRLAEPRRWFA</sequence>
<evidence type="ECO:0000256" key="3">
    <source>
        <dbReference type="ARBA" id="ARBA00022692"/>
    </source>
</evidence>
<dbReference type="Pfam" id="PF00482">
    <property type="entry name" value="T2SSF"/>
    <property type="match status" value="1"/>
</dbReference>
<comment type="subcellular location">
    <subcellularLocation>
        <location evidence="1">Cell membrane</location>
        <topology evidence="1">Multi-pass membrane protein</topology>
    </subcellularLocation>
</comment>
<evidence type="ECO:0000256" key="2">
    <source>
        <dbReference type="ARBA" id="ARBA00022475"/>
    </source>
</evidence>
<protein>
    <submittedName>
        <fullName evidence="8">Type II secretion system F family protein</fullName>
    </submittedName>
</protein>
<reference evidence="8 9" key="1">
    <citation type="submission" date="2024-01" db="EMBL/GenBank/DDBJ databases">
        <title>the genome sequence of strain Microbacterium schleiferi NBRC 15075.</title>
        <authorList>
            <person name="Ding Y."/>
            <person name="Zhang G."/>
        </authorList>
    </citation>
    <scope>NUCLEOTIDE SEQUENCE [LARGE SCALE GENOMIC DNA]</scope>
    <source>
        <strain evidence="8 9">NBRC 15075</strain>
    </source>
</reference>
<feature type="transmembrane region" description="Helical" evidence="6">
    <location>
        <begin position="253"/>
        <end position="273"/>
    </location>
</feature>
<keyword evidence="9" id="KW-1185">Reference proteome</keyword>
<evidence type="ECO:0000256" key="4">
    <source>
        <dbReference type="ARBA" id="ARBA00022989"/>
    </source>
</evidence>
<dbReference type="PANTHER" id="PTHR35007:SF1">
    <property type="entry name" value="PILUS ASSEMBLY PROTEIN"/>
    <property type="match status" value="1"/>
</dbReference>
<proteinExistence type="predicted"/>
<name>A0ABU7V5Y0_9MICO</name>
<evidence type="ECO:0000259" key="7">
    <source>
        <dbReference type="Pfam" id="PF00482"/>
    </source>
</evidence>
<organism evidence="8 9">
    <name type="scientific">Microbacterium schleiferi</name>
    <dbReference type="NCBI Taxonomy" id="69362"/>
    <lineage>
        <taxon>Bacteria</taxon>
        <taxon>Bacillati</taxon>
        <taxon>Actinomycetota</taxon>
        <taxon>Actinomycetes</taxon>
        <taxon>Micrococcales</taxon>
        <taxon>Microbacteriaceae</taxon>
        <taxon>Microbacterium</taxon>
    </lineage>
</organism>
<dbReference type="EMBL" id="JAZHOV010000004">
    <property type="protein sequence ID" value="MEF2255081.1"/>
    <property type="molecule type" value="Genomic_DNA"/>
</dbReference>
<keyword evidence="4 6" id="KW-1133">Transmembrane helix</keyword>
<accession>A0ABU7V5Y0</accession>
<keyword evidence="2" id="KW-1003">Cell membrane</keyword>
<feature type="transmembrane region" description="Helical" evidence="6">
    <location>
        <begin position="6"/>
        <end position="22"/>
    </location>
</feature>
<keyword evidence="5 6" id="KW-0472">Membrane</keyword>
<evidence type="ECO:0000313" key="8">
    <source>
        <dbReference type="EMBL" id="MEF2255081.1"/>
    </source>
</evidence>
<feature type="transmembrane region" description="Helical" evidence="6">
    <location>
        <begin position="220"/>
        <end position="241"/>
    </location>
</feature>
<evidence type="ECO:0000256" key="6">
    <source>
        <dbReference type="SAM" id="Phobius"/>
    </source>
</evidence>
<dbReference type="Proteomes" id="UP001351900">
    <property type="component" value="Unassembled WGS sequence"/>
</dbReference>
<evidence type="ECO:0000256" key="5">
    <source>
        <dbReference type="ARBA" id="ARBA00023136"/>
    </source>
</evidence>
<evidence type="ECO:0000256" key="1">
    <source>
        <dbReference type="ARBA" id="ARBA00004651"/>
    </source>
</evidence>